<evidence type="ECO:0000256" key="5">
    <source>
        <dbReference type="ARBA" id="ARBA00022692"/>
    </source>
</evidence>
<protein>
    <submittedName>
        <fullName evidence="9">Protein GerKB3</fullName>
    </submittedName>
</protein>
<reference evidence="9 10" key="1">
    <citation type="submission" date="2018-06" db="EMBL/GenBank/DDBJ databases">
        <authorList>
            <consortium name="Pathogen Informatics"/>
            <person name="Doyle S."/>
        </authorList>
    </citation>
    <scope>NUCLEOTIDE SEQUENCE [LARGE SCALE GENOMIC DNA]</scope>
    <source>
        <strain evidence="9 10">NCTC13028</strain>
    </source>
</reference>
<feature type="transmembrane region" description="Helical" evidence="8">
    <location>
        <begin position="41"/>
        <end position="62"/>
    </location>
</feature>
<evidence type="ECO:0000256" key="6">
    <source>
        <dbReference type="ARBA" id="ARBA00022989"/>
    </source>
</evidence>
<feature type="transmembrane region" description="Helical" evidence="8">
    <location>
        <begin position="82"/>
        <end position="110"/>
    </location>
</feature>
<organism evidence="9 10">
    <name type="scientific">Clostridium cochlearium</name>
    <dbReference type="NCBI Taxonomy" id="1494"/>
    <lineage>
        <taxon>Bacteria</taxon>
        <taxon>Bacillati</taxon>
        <taxon>Bacillota</taxon>
        <taxon>Clostridia</taxon>
        <taxon>Eubacteriales</taxon>
        <taxon>Clostridiaceae</taxon>
        <taxon>Clostridium</taxon>
    </lineage>
</organism>
<evidence type="ECO:0000256" key="4">
    <source>
        <dbReference type="ARBA" id="ARBA00022544"/>
    </source>
</evidence>
<feature type="transmembrane region" description="Helical" evidence="8">
    <location>
        <begin position="184"/>
        <end position="206"/>
    </location>
</feature>
<accession>A0A2X2Y916</accession>
<evidence type="ECO:0000256" key="1">
    <source>
        <dbReference type="ARBA" id="ARBA00004141"/>
    </source>
</evidence>
<dbReference type="GO" id="GO:0009847">
    <property type="term" value="P:spore germination"/>
    <property type="evidence" value="ECO:0007669"/>
    <property type="project" value="InterPro"/>
</dbReference>
<evidence type="ECO:0000313" key="10">
    <source>
        <dbReference type="Proteomes" id="UP000250223"/>
    </source>
</evidence>
<evidence type="ECO:0000256" key="2">
    <source>
        <dbReference type="ARBA" id="ARBA00007998"/>
    </source>
</evidence>
<name>A0A2X2Y916_CLOCO</name>
<dbReference type="Gene3D" id="1.20.1740.10">
    <property type="entry name" value="Amino acid/polyamine transporter I"/>
    <property type="match status" value="1"/>
</dbReference>
<dbReference type="Pfam" id="PF03845">
    <property type="entry name" value="Spore_permease"/>
    <property type="match status" value="1"/>
</dbReference>
<feature type="transmembrane region" description="Helical" evidence="8">
    <location>
        <begin position="336"/>
        <end position="352"/>
    </location>
</feature>
<feature type="transmembrane region" description="Helical" evidence="8">
    <location>
        <begin position="218"/>
        <end position="239"/>
    </location>
</feature>
<dbReference type="InterPro" id="IPR004761">
    <property type="entry name" value="Spore_GerAB"/>
</dbReference>
<dbReference type="RefSeq" id="WP_111921525.1">
    <property type="nucleotide sequence ID" value="NZ_UAWC01000022.1"/>
</dbReference>
<dbReference type="Proteomes" id="UP000250223">
    <property type="component" value="Unassembled WGS sequence"/>
</dbReference>
<gene>
    <name evidence="9" type="primary">gerKB3</name>
    <name evidence="9" type="ORF">NCTC13028_01623</name>
</gene>
<evidence type="ECO:0000313" key="9">
    <source>
        <dbReference type="EMBL" id="SQB35020.1"/>
    </source>
</evidence>
<dbReference type="AlphaFoldDB" id="A0A2X2Y916"/>
<sequence length="355" mass="41406">MKKKSDLLTSIEFFTIIVGSMMGIKVLTLPRDVSSCAYEDSWISILIASIYPIYLLILGIYISKKEPNHNILYLSKKHFGNILGNILNFFFSITLLFYVFNLLVTVSYILNNYLSYFLPQSKIIILIGIVLLYTVLKDFKLISRLNLYNFFIVILLLLIPITVFKEGSILNIQPVFKSNFNSLIRGAYLALPSYFGFEIFFLIYPYVNKKEQIKKNSFIAILFIILCYIWIQFTCLYYLGSDVVNKLNWPLISITETFIVPLIQDFRSIFIFLWINVILKTISNYYFFGTIVLESILIKFNRKYICLLIFPIIIFIATSFTNIADINELTYKLEPIFILYNIIYITSISIVIKKS</sequence>
<dbReference type="EMBL" id="UAWC01000022">
    <property type="protein sequence ID" value="SQB35020.1"/>
    <property type="molecule type" value="Genomic_DNA"/>
</dbReference>
<keyword evidence="5 8" id="KW-0812">Transmembrane</keyword>
<comment type="subcellular location">
    <subcellularLocation>
        <location evidence="1">Membrane</location>
        <topology evidence="1">Multi-pass membrane protein</topology>
    </subcellularLocation>
</comment>
<feature type="transmembrane region" description="Helical" evidence="8">
    <location>
        <begin position="116"/>
        <end position="135"/>
    </location>
</feature>
<dbReference type="PANTHER" id="PTHR34975:SF2">
    <property type="entry name" value="SPORE GERMINATION PROTEIN A2"/>
    <property type="match status" value="1"/>
</dbReference>
<keyword evidence="3" id="KW-0813">Transport</keyword>
<keyword evidence="7 8" id="KW-0472">Membrane</keyword>
<evidence type="ECO:0000256" key="7">
    <source>
        <dbReference type="ARBA" id="ARBA00023136"/>
    </source>
</evidence>
<comment type="similarity">
    <text evidence="2">Belongs to the amino acid-polyamine-organocation (APC) superfamily. Spore germination protein (SGP) (TC 2.A.3.9) family.</text>
</comment>
<keyword evidence="4" id="KW-0309">Germination</keyword>
<proteinExistence type="inferred from homology"/>
<feature type="transmembrane region" description="Helical" evidence="8">
    <location>
        <begin position="269"/>
        <end position="293"/>
    </location>
</feature>
<dbReference type="PANTHER" id="PTHR34975">
    <property type="entry name" value="SPORE GERMINATION PROTEIN A2"/>
    <property type="match status" value="1"/>
</dbReference>
<keyword evidence="6 8" id="KW-1133">Transmembrane helix</keyword>
<dbReference type="NCBIfam" id="TIGR00912">
    <property type="entry name" value="2A0309"/>
    <property type="match status" value="1"/>
</dbReference>
<evidence type="ECO:0000256" key="3">
    <source>
        <dbReference type="ARBA" id="ARBA00022448"/>
    </source>
</evidence>
<evidence type="ECO:0000256" key="8">
    <source>
        <dbReference type="SAM" id="Phobius"/>
    </source>
</evidence>
<feature type="transmembrane region" description="Helical" evidence="8">
    <location>
        <begin position="7"/>
        <end position="29"/>
    </location>
</feature>
<dbReference type="GO" id="GO:0016020">
    <property type="term" value="C:membrane"/>
    <property type="evidence" value="ECO:0007669"/>
    <property type="project" value="UniProtKB-SubCell"/>
</dbReference>
<feature type="transmembrane region" description="Helical" evidence="8">
    <location>
        <begin position="147"/>
        <end position="164"/>
    </location>
</feature>
<feature type="transmembrane region" description="Helical" evidence="8">
    <location>
        <begin position="305"/>
        <end position="324"/>
    </location>
</feature>